<feature type="compositionally biased region" description="Low complexity" evidence="1">
    <location>
        <begin position="161"/>
        <end position="176"/>
    </location>
</feature>
<proteinExistence type="predicted"/>
<feature type="compositionally biased region" description="Polar residues" evidence="1">
    <location>
        <begin position="191"/>
        <end position="200"/>
    </location>
</feature>
<dbReference type="InParanoid" id="I6NDJ6"/>
<dbReference type="EMBL" id="CP002501">
    <property type="protein sequence ID" value="AET40138.1"/>
    <property type="molecule type" value="Genomic_DNA"/>
</dbReference>
<sequence length="509" mass="56613">MSRARPNVAFNEWLASPSKRVAALAGEEKEEEAAAAADEEDGLCKESCVLILQPSNRYSRSTPLLDSDSSALPPLVPPKSPAAAPVLGAAAEASAASVASASPGTAWDASYDQEFQEGLDWVRYDKLQAENHAERVAARAESVHKRRLLQCLSKLIACTGSVSGSSRDGSSSSSGISRRRSSRRRPGEPLHSNNTPISRHSSIRRRDFSTTAEIDRYQRGSQFIFHRGFSTRQNRLSNTQKRLQRRRCTKARFETPTQLSAFIKYINFGSFKVEDVTGSKQMIFHELKPPKWAELSKKRPALVSRTKEWKPAQHTYTDLDRPLVEQCKLKLKAPPPPPPILARKRSPVIHRPSGGSLRRSQTVSSLRRHSRYESLYPGLYVTWREYLQSVIYNQISFRLQCLRAPEVDSPGAVSEPARPPRESSRFSVEGSIFEHQSFESNVDYSVHTSAPIARNDLFYYHVGSVAVPAGAAAPAKGGDNFMNELIPADENSGTIRHSSHSSKRSLKLY</sequence>
<organism evidence="2 3">
    <name type="scientific">Eremothecium cymbalariae (strain CBS 270.75 / DBVPG 7215 / KCTC 17166 / NRRL Y-17582)</name>
    <name type="common">Yeast</name>
    <dbReference type="NCBI Taxonomy" id="931890"/>
    <lineage>
        <taxon>Eukaryota</taxon>
        <taxon>Fungi</taxon>
        <taxon>Dikarya</taxon>
        <taxon>Ascomycota</taxon>
        <taxon>Saccharomycotina</taxon>
        <taxon>Saccharomycetes</taxon>
        <taxon>Saccharomycetales</taxon>
        <taxon>Saccharomycetaceae</taxon>
        <taxon>Eremothecium</taxon>
    </lineage>
</organism>
<feature type="region of interest" description="Disordered" evidence="1">
    <location>
        <begin position="334"/>
        <end position="363"/>
    </location>
</feature>
<protein>
    <submittedName>
        <fullName evidence="2">Uncharacterized protein</fullName>
    </submittedName>
</protein>
<dbReference type="GeneID" id="11471993"/>
<keyword evidence="3" id="KW-1185">Reference proteome</keyword>
<dbReference type="OMA" id="RRCTKAR"/>
<dbReference type="KEGG" id="erc:Ecym_5383"/>
<evidence type="ECO:0000313" key="3">
    <source>
        <dbReference type="Proteomes" id="UP000006790"/>
    </source>
</evidence>
<dbReference type="AlphaFoldDB" id="I6NDJ6"/>
<dbReference type="RefSeq" id="XP_003646955.1">
    <property type="nucleotide sequence ID" value="XM_003646907.1"/>
</dbReference>
<accession>I6NDJ6</accession>
<feature type="region of interest" description="Disordered" evidence="1">
    <location>
        <begin position="161"/>
        <end position="205"/>
    </location>
</feature>
<reference evidence="2 3" key="1">
    <citation type="journal article" date="2011" name="G3 (Bethesda)">
        <title>Genome evolution in the Eremothecium clade of the Saccharomyces complex revealed by comparative genomics.</title>
        <authorList>
            <person name="Wendland J."/>
            <person name="Walther A."/>
        </authorList>
    </citation>
    <scope>NUCLEOTIDE SEQUENCE [LARGE SCALE GENOMIC DNA]</scope>
    <source>
        <strain evidence="3">CBS 270.75 / DBVPG 7215 / KCTC 17166 / NRRL Y-17582</strain>
    </source>
</reference>
<dbReference type="STRING" id="931890.I6NDJ6"/>
<dbReference type="HOGENOM" id="CLU_672639_0_0_1"/>
<dbReference type="OrthoDB" id="4066630at2759"/>
<evidence type="ECO:0000313" key="2">
    <source>
        <dbReference type="EMBL" id="AET40138.1"/>
    </source>
</evidence>
<evidence type="ECO:0000256" key="1">
    <source>
        <dbReference type="SAM" id="MobiDB-lite"/>
    </source>
</evidence>
<name>I6NDJ6_ERECY</name>
<dbReference type="Proteomes" id="UP000006790">
    <property type="component" value="Chromosome 5"/>
</dbReference>
<gene>
    <name evidence="2" type="ordered locus">Ecym_5383</name>
</gene>